<name>A0A0F8ZXZ9_9ZZZZ</name>
<evidence type="ECO:0000313" key="1">
    <source>
        <dbReference type="EMBL" id="KKK98802.1"/>
    </source>
</evidence>
<sequence length="174" mass="17238">MSGFGFRRDIANSRLDVEVAGVDVLRMTTTAITIPAAITSGLTIVAGGLTATAGGVTVTAGGVTYAGRSTVAQGAGSGHATPFTINAYAGIITLDSTDLGTGAEIRMVVSNDKVAVGDVIALCIGDYADASGMGTATVEDVAAGAFTILLAETTGANSFANSTTLNFVVIQNNA</sequence>
<dbReference type="AlphaFoldDB" id="A0A0F8ZXZ9"/>
<reference evidence="1" key="1">
    <citation type="journal article" date="2015" name="Nature">
        <title>Complex archaea that bridge the gap between prokaryotes and eukaryotes.</title>
        <authorList>
            <person name="Spang A."/>
            <person name="Saw J.H."/>
            <person name="Jorgensen S.L."/>
            <person name="Zaremba-Niedzwiedzka K."/>
            <person name="Martijn J."/>
            <person name="Lind A.E."/>
            <person name="van Eijk R."/>
            <person name="Schleper C."/>
            <person name="Guy L."/>
            <person name="Ettema T.J."/>
        </authorList>
    </citation>
    <scope>NUCLEOTIDE SEQUENCE</scope>
</reference>
<proteinExistence type="predicted"/>
<accession>A0A0F8ZXZ9</accession>
<comment type="caution">
    <text evidence="1">The sequence shown here is derived from an EMBL/GenBank/DDBJ whole genome shotgun (WGS) entry which is preliminary data.</text>
</comment>
<organism evidence="1">
    <name type="scientific">marine sediment metagenome</name>
    <dbReference type="NCBI Taxonomy" id="412755"/>
    <lineage>
        <taxon>unclassified sequences</taxon>
        <taxon>metagenomes</taxon>
        <taxon>ecological metagenomes</taxon>
    </lineage>
</organism>
<gene>
    <name evidence="1" type="ORF">LCGC14_2639080</name>
</gene>
<protein>
    <submittedName>
        <fullName evidence="1">Uncharacterized protein</fullName>
    </submittedName>
</protein>
<dbReference type="EMBL" id="LAZR01045466">
    <property type="protein sequence ID" value="KKK98802.1"/>
    <property type="molecule type" value="Genomic_DNA"/>
</dbReference>